<reference evidence="5" key="3">
    <citation type="submission" date="2015-04" db="UniProtKB">
        <authorList>
            <consortium name="EnsemblPlants"/>
        </authorList>
    </citation>
    <scope>IDENTIFICATION</scope>
    <source>
        <strain evidence="5">cv. Jemalong A17</strain>
    </source>
</reference>
<dbReference type="AlphaFoldDB" id="G7L767"/>
<evidence type="ECO:0000313" key="4">
    <source>
        <dbReference type="EMBL" id="AET03484.2"/>
    </source>
</evidence>
<protein>
    <submittedName>
        <fullName evidence="4">PPR containing plant-like protein</fullName>
    </submittedName>
</protein>
<evidence type="ECO:0000313" key="5">
    <source>
        <dbReference type="EnsemblPlants" id="AET03484"/>
    </source>
</evidence>
<dbReference type="EnsemblPlants" id="AET03484">
    <property type="protein sequence ID" value="AET03484"/>
    <property type="gene ID" value="MTR_8g072150"/>
</dbReference>
<dbReference type="PANTHER" id="PTHR47933:SF14">
    <property type="entry name" value="PENTATRICOPEPTIDE REPEAT (PPR) SUPERFAMILY PROTEIN"/>
    <property type="match status" value="1"/>
</dbReference>
<dbReference type="Gene3D" id="1.25.40.10">
    <property type="entry name" value="Tetratricopeptide repeat domain"/>
    <property type="match status" value="2"/>
</dbReference>
<dbReference type="EMBL" id="CM001224">
    <property type="protein sequence ID" value="AET03484.2"/>
    <property type="molecule type" value="Genomic_DNA"/>
</dbReference>
<reference evidence="4 6" key="1">
    <citation type="journal article" date="2011" name="Nature">
        <title>The Medicago genome provides insight into the evolution of rhizobial symbioses.</title>
        <authorList>
            <person name="Young N.D."/>
            <person name="Debelle F."/>
            <person name="Oldroyd G.E."/>
            <person name="Geurts R."/>
            <person name="Cannon S.B."/>
            <person name="Udvardi M.K."/>
            <person name="Benedito V.A."/>
            <person name="Mayer K.F."/>
            <person name="Gouzy J."/>
            <person name="Schoof H."/>
            <person name="Van de Peer Y."/>
            <person name="Proost S."/>
            <person name="Cook D.R."/>
            <person name="Meyers B.C."/>
            <person name="Spannagl M."/>
            <person name="Cheung F."/>
            <person name="De Mita S."/>
            <person name="Krishnakumar V."/>
            <person name="Gundlach H."/>
            <person name="Zhou S."/>
            <person name="Mudge J."/>
            <person name="Bharti A.K."/>
            <person name="Murray J.D."/>
            <person name="Naoumkina M.A."/>
            <person name="Rosen B."/>
            <person name="Silverstein K.A."/>
            <person name="Tang H."/>
            <person name="Rombauts S."/>
            <person name="Zhao P.X."/>
            <person name="Zhou P."/>
            <person name="Barbe V."/>
            <person name="Bardou P."/>
            <person name="Bechner M."/>
            <person name="Bellec A."/>
            <person name="Berger A."/>
            <person name="Berges H."/>
            <person name="Bidwell S."/>
            <person name="Bisseling T."/>
            <person name="Choisne N."/>
            <person name="Couloux A."/>
            <person name="Denny R."/>
            <person name="Deshpande S."/>
            <person name="Dai X."/>
            <person name="Doyle J.J."/>
            <person name="Dudez A.M."/>
            <person name="Farmer A.D."/>
            <person name="Fouteau S."/>
            <person name="Franken C."/>
            <person name="Gibelin C."/>
            <person name="Gish J."/>
            <person name="Goldstein S."/>
            <person name="Gonzalez A.J."/>
            <person name="Green P.J."/>
            <person name="Hallab A."/>
            <person name="Hartog M."/>
            <person name="Hua A."/>
            <person name="Humphray S.J."/>
            <person name="Jeong D.H."/>
            <person name="Jing Y."/>
            <person name="Jocker A."/>
            <person name="Kenton S.M."/>
            <person name="Kim D.J."/>
            <person name="Klee K."/>
            <person name="Lai H."/>
            <person name="Lang C."/>
            <person name="Lin S."/>
            <person name="Macmil S.L."/>
            <person name="Magdelenat G."/>
            <person name="Matthews L."/>
            <person name="McCorrison J."/>
            <person name="Monaghan E.L."/>
            <person name="Mun J.H."/>
            <person name="Najar F.Z."/>
            <person name="Nicholson C."/>
            <person name="Noirot C."/>
            <person name="O'Bleness M."/>
            <person name="Paule C.R."/>
            <person name="Poulain J."/>
            <person name="Prion F."/>
            <person name="Qin B."/>
            <person name="Qu C."/>
            <person name="Retzel E.F."/>
            <person name="Riddle C."/>
            <person name="Sallet E."/>
            <person name="Samain S."/>
            <person name="Samson N."/>
            <person name="Sanders I."/>
            <person name="Saurat O."/>
            <person name="Scarpelli C."/>
            <person name="Schiex T."/>
            <person name="Segurens B."/>
            <person name="Severin A.J."/>
            <person name="Sherrier D.J."/>
            <person name="Shi R."/>
            <person name="Sims S."/>
            <person name="Singer S.R."/>
            <person name="Sinharoy S."/>
            <person name="Sterck L."/>
            <person name="Viollet A."/>
            <person name="Wang B.B."/>
            <person name="Wang K."/>
            <person name="Wang M."/>
            <person name="Wang X."/>
            <person name="Warfsmann J."/>
            <person name="Weissenbach J."/>
            <person name="White D.D."/>
            <person name="White J.D."/>
            <person name="Wiley G.B."/>
            <person name="Wincker P."/>
            <person name="Xing Y."/>
            <person name="Yang L."/>
            <person name="Yao Z."/>
            <person name="Ying F."/>
            <person name="Zhai J."/>
            <person name="Zhou L."/>
            <person name="Zuber A."/>
            <person name="Denarie J."/>
            <person name="Dixon R.A."/>
            <person name="May G.D."/>
            <person name="Schwartz D.C."/>
            <person name="Rogers J."/>
            <person name="Quetier F."/>
            <person name="Town C.D."/>
            <person name="Roe B.A."/>
        </authorList>
    </citation>
    <scope>NUCLEOTIDE SEQUENCE [LARGE SCALE GENOMIC DNA]</scope>
    <source>
        <strain evidence="4">A17</strain>
        <strain evidence="5 6">cv. Jemalong A17</strain>
    </source>
</reference>
<sequence length="506" mass="57722">MYGKPSPPTSDENNKIFKILVKIQKTLNKKFNPKIPKPNEFPSHLDTPNVSSTARTLCNLLTRTSPQDIDNALSSSGIHPSEECVHEVLKLSYNYPSSAIKFFRWAGRLRKHSAHAWNLMVDLLGRNQLFEPMWDAVRTMKQEGVLSLPTFVSVFQSYCMAGRVNEAVMSFDVMDKYDIDKNVVAVNSLLSAICREENQTSVGVEFLEKKVTGKDEGKIELDGDSYAILLEGWEKEGNATKAKTTFGEMVIRVGWSQDNVAAYDAFLMTLLRALQFDEVVGFLKVMKDHDCFPGLKFFTNALDVLVKRNDAAHAIPLWDVMVVSGLLPNLIMYNAMIGLLCNNDEIDHAFRLLDEMVLHGAFPDSLTYNMIFECLVKNKKVRETERFFAEMIKNEWLPTTSNCAVAIEMLFNCDDPDAALEIWSYMVETRVRVLDVSANMVLIGLCKLKRLSEVRRFAEEMLDKRISIYDSTMNKLKEAFYKESRSSSARDKFDAIYRRWKAHVKL</sequence>
<dbReference type="Proteomes" id="UP000002051">
    <property type="component" value="Chromosome 8"/>
</dbReference>
<accession>G7L767</accession>
<dbReference type="GO" id="GO:0005737">
    <property type="term" value="C:cytoplasm"/>
    <property type="evidence" value="ECO:0000318"/>
    <property type="project" value="GO_Central"/>
</dbReference>
<dbReference type="GO" id="GO:0003729">
    <property type="term" value="F:mRNA binding"/>
    <property type="evidence" value="ECO:0000318"/>
    <property type="project" value="GO_Central"/>
</dbReference>
<evidence type="ECO:0000313" key="6">
    <source>
        <dbReference type="Proteomes" id="UP000002051"/>
    </source>
</evidence>
<dbReference type="InterPro" id="IPR051240">
    <property type="entry name" value="Mito_RNA-Proc/Resp"/>
</dbReference>
<keyword evidence="2" id="KW-0677">Repeat</keyword>
<name>G7L767_MEDTR</name>
<dbReference type="Pfam" id="PF13041">
    <property type="entry name" value="PPR_2"/>
    <property type="match status" value="1"/>
</dbReference>
<dbReference type="eggNOG" id="KOG4197">
    <property type="taxonomic scope" value="Eukaryota"/>
</dbReference>
<comment type="similarity">
    <text evidence="1">Belongs to the PPR family. P subfamily.</text>
</comment>
<dbReference type="PaxDb" id="3880-AET03484"/>
<reference evidence="4 6" key="2">
    <citation type="journal article" date="2014" name="BMC Genomics">
        <title>An improved genome release (version Mt4.0) for the model legume Medicago truncatula.</title>
        <authorList>
            <person name="Tang H."/>
            <person name="Krishnakumar V."/>
            <person name="Bidwell S."/>
            <person name="Rosen B."/>
            <person name="Chan A."/>
            <person name="Zhou S."/>
            <person name="Gentzbittel L."/>
            <person name="Childs K.L."/>
            <person name="Yandell M."/>
            <person name="Gundlach H."/>
            <person name="Mayer K.F."/>
            <person name="Schwartz D.C."/>
            <person name="Town C.D."/>
        </authorList>
    </citation>
    <scope>GENOME REANNOTATION</scope>
    <source>
        <strain evidence="5 6">cv. Jemalong A17</strain>
    </source>
</reference>
<dbReference type="PANTHER" id="PTHR47933">
    <property type="entry name" value="PENTATRICOPEPTIDE REPEAT-CONTAINING PROTEIN 1, MITOCHONDRIAL"/>
    <property type="match status" value="1"/>
</dbReference>
<dbReference type="HOGENOM" id="CLU_002706_49_20_1"/>
<proteinExistence type="inferred from homology"/>
<keyword evidence="6" id="KW-1185">Reference proteome</keyword>
<feature type="repeat" description="PPR" evidence="3">
    <location>
        <begin position="329"/>
        <end position="363"/>
    </location>
</feature>
<dbReference type="GO" id="GO:0006397">
    <property type="term" value="P:mRNA processing"/>
    <property type="evidence" value="ECO:0000318"/>
    <property type="project" value="GO_Central"/>
</dbReference>
<dbReference type="STRING" id="3880.G7L767"/>
<evidence type="ECO:0000256" key="1">
    <source>
        <dbReference type="ARBA" id="ARBA00007626"/>
    </source>
</evidence>
<feature type="repeat" description="PPR" evidence="3">
    <location>
        <begin position="364"/>
        <end position="398"/>
    </location>
</feature>
<dbReference type="Pfam" id="PF01535">
    <property type="entry name" value="PPR"/>
    <property type="match status" value="2"/>
</dbReference>
<gene>
    <name evidence="4" type="ordered locus">MTR_8g072150</name>
</gene>
<dbReference type="InterPro" id="IPR011990">
    <property type="entry name" value="TPR-like_helical_dom_sf"/>
</dbReference>
<evidence type="ECO:0000256" key="2">
    <source>
        <dbReference type="ARBA" id="ARBA00022737"/>
    </source>
</evidence>
<organism evidence="4 6">
    <name type="scientific">Medicago truncatula</name>
    <name type="common">Barrel medic</name>
    <name type="synonym">Medicago tribuloides</name>
    <dbReference type="NCBI Taxonomy" id="3880"/>
    <lineage>
        <taxon>Eukaryota</taxon>
        <taxon>Viridiplantae</taxon>
        <taxon>Streptophyta</taxon>
        <taxon>Embryophyta</taxon>
        <taxon>Tracheophyta</taxon>
        <taxon>Spermatophyta</taxon>
        <taxon>Magnoliopsida</taxon>
        <taxon>eudicotyledons</taxon>
        <taxon>Gunneridae</taxon>
        <taxon>Pentapetalae</taxon>
        <taxon>rosids</taxon>
        <taxon>fabids</taxon>
        <taxon>Fabales</taxon>
        <taxon>Fabaceae</taxon>
        <taxon>Papilionoideae</taxon>
        <taxon>50 kb inversion clade</taxon>
        <taxon>NPAAA clade</taxon>
        <taxon>Hologalegina</taxon>
        <taxon>IRL clade</taxon>
        <taxon>Trifolieae</taxon>
        <taxon>Medicago</taxon>
    </lineage>
</organism>
<accession>A0A0C3Y2J1</accession>
<evidence type="ECO:0000256" key="3">
    <source>
        <dbReference type="PROSITE-ProRule" id="PRU00708"/>
    </source>
</evidence>
<dbReference type="PROSITE" id="PS51375">
    <property type="entry name" value="PPR"/>
    <property type="match status" value="2"/>
</dbReference>
<dbReference type="NCBIfam" id="TIGR00756">
    <property type="entry name" value="PPR"/>
    <property type="match status" value="2"/>
</dbReference>
<dbReference type="InterPro" id="IPR002885">
    <property type="entry name" value="PPR_rpt"/>
</dbReference>